<protein>
    <submittedName>
        <fullName evidence="12">Uncharacterized protein LOC106158321</fullName>
    </submittedName>
</protein>
<evidence type="ECO:0000256" key="8">
    <source>
        <dbReference type="PROSITE-ProRule" id="PRU00023"/>
    </source>
</evidence>
<dbReference type="SUPFAM" id="SSF48403">
    <property type="entry name" value="Ankyrin repeat"/>
    <property type="match status" value="1"/>
</dbReference>
<keyword evidence="2" id="KW-1017">Isopeptide bond</keyword>
<keyword evidence="11" id="KW-1185">Reference proteome</keyword>
<dbReference type="GO" id="GO:0005634">
    <property type="term" value="C:nucleus"/>
    <property type="evidence" value="ECO:0007669"/>
    <property type="project" value="UniProtKB-SubCell"/>
</dbReference>
<evidence type="ECO:0000259" key="10">
    <source>
        <dbReference type="Pfam" id="PF16553"/>
    </source>
</evidence>
<feature type="region of interest" description="Disordered" evidence="9">
    <location>
        <begin position="486"/>
        <end position="512"/>
    </location>
</feature>
<evidence type="ECO:0000256" key="4">
    <source>
        <dbReference type="ARBA" id="ARBA00022737"/>
    </source>
</evidence>
<dbReference type="FunFam" id="1.25.40.20:FF:000032">
    <property type="entry name" value="BCL-6 corepressor isoform X1"/>
    <property type="match status" value="1"/>
</dbReference>
<sequence length="1837" mass="200776">MTAIIKEALRTMYRRPPFYAVPAAGAHYPASPAQNGIKSPPPFPSRRSPGANLFDRAQGFYHAGLTARQIMPATAVAMEEQAPLDLSKPNNKTKSPREVLIRDVDSPLDLSVKTRKRSADTTDNENDDDVIFLKEEGPPQAKYAKDEQHTSQAFKLQNNLNIGSPRRTFCKNNGYLMSPSPVKEPPLYTGTCTPGNQVDRNPYGSQADVTSNQHSPLGRPKFMQQIIPTGTRTFQPQSRPVGGVTNINPHSQPGANKIPGSTVHIPTSANNTISPERRAVNRSVAPSHGNLTPGRPYTSKTDATSHRTVSPAALDAFMALRQKSYGHVSPHQEMNGKAAAKQLTGSPEKNTFQNVHDAGVRQCATRSIGQIPPMPPLIKVSPSAGHNEVSGTSLQRYPANGGHTVAKMSPSPSKAAPEYQTVPNHHYGAVQSRKGTSGLYQQHQVPHVGTTSHTQSLSQITMHHTGTLAAAQGLSQIQRARMSAPLPQYNRSPQRARTQQTTQQNTAPQNQMVVQERSYPEVTHVPNSRADLVGEPRVHTQPAQPHHRFNQYSDIMAKNITQTTEKYQFPLRTVTNATTAELVGQPRVKQSLPDYKLGQVPDSTARHETTGKLSEYSADTTHVLASRAVFAYHKAAMHYAKSKMAAGTLQQHSSASIEITSGHSVDAVKSGHLNDTSTSHFGISRENMPSLGNQKQANSNNTNCTGRTTGQPAFGHQRSTVTALPDNNANMRVQNDDTYQAESTKADNTRPLSKNDGVPRQHSLKEDFIRAIKKYEVFNVNPLDVMKLRNASESAHSGSIVNGTPWTPANKTEAADAATNAAEGPTSDSIRTRSKKQRSDNQVLVPVSRTSGAKVVQGAVVSNHFSTNESCSRHENIATSTPIAFLPFQITHPITANVSRATHSYTSTQRNTERQNLSLSSDPSGQSLSGRSATATSAETASSVTSSKVTPSVLRDTSSTSVTPLSSVPNLSAFMPTGQGNKSPPSPVRDSHQDGPQTVVPSTRPASMLQAIEQSARAVTYRDYKKPTPVTSKIVNNKGSNKPGSSNRPNTRCRAPAPSGECNATDEDELIKYRSSLRMPPQLLRTKVAPNPVRSNTAGVDSSIKPYISVTKASVSPAKLDPGNSGRYADSNTKKETGNPIKSEPIKGDLLLSTCLPFCKRIRRRSYNKNAAYEAELSREEERLELKRANRQAKRNREQEQSKEKEKLETSTEMSVDEGDESQVDADDISPVRGRRKKRGGKQSTGSRGSKRTKKVEVKIDYAGCEDADTDEYYYEDNYAYEGVSEDLPSHLHDELNDMIDDGTTQSEEQFDKPAETNDSCAQDRRTPPLLKKLTCSKTSGETVLHRAARMGYEDVVLHCLETKRVDINAKDNAGYTPLHESCVRGNLSVAKHLLEFGANVNCSSQDGIRPIHDAVENDHVEIVRLLLSYGADPTLVTYSGKTLNKIARSKAMKTFLEGYFADLKVGDKSTEIHPWEFAGSSSILDPQEEVGYDIFADMPSDSDSDCGYESDIEFEMGDKPHVPCYNIVCEDDHGPCNYVVLFDVLDYLDMKKNDFINFHGNLTFVSLKMSDFAEAIASSVVNNRCKWVTGDMAKSQGYIELVKLDDNLRRIFGTSMERLPKVQPAETQVVELVNAGSVVTPSTSSAPNNMLEPDDMRVSIKKEISDYDEEPVQMETDFTQSGSADVGSPDDDEPPVLYVMCDPAELQRSRFRSPVHPATTEAPDAMMTSFDGLHERGAVFAVKEGTTAEKLSAELPFPPAIRPIIQAKPSEADAICELRIADVCSLAGKGVELFNNSAGALPGMFESQVSENKARRTENGMDEDTDDDMPQLTMCT</sequence>
<evidence type="ECO:0000256" key="9">
    <source>
        <dbReference type="SAM" id="MobiDB-lite"/>
    </source>
</evidence>
<dbReference type="PANTHER" id="PTHR24117">
    <property type="entry name" value="AGAP007537-PB"/>
    <property type="match status" value="1"/>
</dbReference>
<keyword evidence="6" id="KW-0539">Nucleus</keyword>
<evidence type="ECO:0000313" key="12">
    <source>
        <dbReference type="RefSeq" id="XP_013389702.1"/>
    </source>
</evidence>
<dbReference type="InParanoid" id="A0A1S3HUI3"/>
<accession>A0A1S3HUI3</accession>
<feature type="region of interest" description="Disordered" evidence="9">
    <location>
        <begin position="1190"/>
        <end position="1254"/>
    </location>
</feature>
<dbReference type="Pfam" id="PF16553">
    <property type="entry name" value="PUFD"/>
    <property type="match status" value="1"/>
</dbReference>
<feature type="region of interest" description="Disordered" evidence="9">
    <location>
        <begin position="282"/>
        <end position="305"/>
    </location>
</feature>
<dbReference type="Gene3D" id="3.10.260.40">
    <property type="entry name" value="BCL-6 corepressor, PCGF1 binding domain"/>
    <property type="match status" value="1"/>
</dbReference>
<comment type="similarity">
    <text evidence="7">Belongs to the BCOR family.</text>
</comment>
<feature type="region of interest" description="Disordered" evidence="9">
    <location>
        <begin position="1116"/>
        <end position="1146"/>
    </location>
</feature>
<dbReference type="PROSITE" id="PS50297">
    <property type="entry name" value="ANK_REP_REGION"/>
    <property type="match status" value="3"/>
</dbReference>
<dbReference type="InterPro" id="IPR002110">
    <property type="entry name" value="Ankyrin_rpt"/>
</dbReference>
<feature type="region of interest" description="Disordered" evidence="9">
    <location>
        <begin position="903"/>
        <end position="1006"/>
    </location>
</feature>
<keyword evidence="3" id="KW-0597">Phosphoprotein</keyword>
<feature type="domain" description="BCL-6 corepressor PCGF1 binding" evidence="10">
    <location>
        <begin position="1512"/>
        <end position="1620"/>
    </location>
</feature>
<evidence type="ECO:0000313" key="11">
    <source>
        <dbReference type="Proteomes" id="UP000085678"/>
    </source>
</evidence>
<dbReference type="InterPro" id="IPR047144">
    <property type="entry name" value="BCOR-like"/>
</dbReference>
<dbReference type="GO" id="GO:0003714">
    <property type="term" value="F:transcription corepressor activity"/>
    <property type="evidence" value="ECO:0007669"/>
    <property type="project" value="TreeGrafter"/>
</dbReference>
<feature type="compositionally biased region" description="Acidic residues" evidence="9">
    <location>
        <begin position="1215"/>
        <end position="1228"/>
    </location>
</feature>
<dbReference type="PRINTS" id="PR01415">
    <property type="entry name" value="ANKYRIN"/>
</dbReference>
<evidence type="ECO:0000256" key="6">
    <source>
        <dbReference type="ARBA" id="ARBA00023242"/>
    </source>
</evidence>
<feature type="compositionally biased region" description="Polar residues" evidence="9">
    <location>
        <begin position="690"/>
        <end position="743"/>
    </location>
</feature>
<dbReference type="KEGG" id="lak:106158321"/>
<evidence type="ECO:0000256" key="7">
    <source>
        <dbReference type="ARBA" id="ARBA00034703"/>
    </source>
</evidence>
<dbReference type="Proteomes" id="UP000085678">
    <property type="component" value="Unplaced"/>
</dbReference>
<feature type="repeat" description="ANK" evidence="8">
    <location>
        <begin position="1340"/>
        <end position="1373"/>
    </location>
</feature>
<feature type="compositionally biased region" description="Basic and acidic residues" evidence="9">
    <location>
        <begin position="1310"/>
        <end position="1325"/>
    </location>
</feature>
<feature type="region of interest" description="Disordered" evidence="9">
    <location>
        <begin position="1020"/>
        <end position="1067"/>
    </location>
</feature>
<keyword evidence="4" id="KW-0677">Repeat</keyword>
<feature type="compositionally biased region" description="Low complexity" evidence="9">
    <location>
        <begin position="809"/>
        <end position="823"/>
    </location>
</feature>
<evidence type="ECO:0000256" key="5">
    <source>
        <dbReference type="ARBA" id="ARBA00022843"/>
    </source>
</evidence>
<organism evidence="11 12">
    <name type="scientific">Lingula anatina</name>
    <name type="common">Brachiopod</name>
    <name type="synonym">Lingula unguis</name>
    <dbReference type="NCBI Taxonomy" id="7574"/>
    <lineage>
        <taxon>Eukaryota</taxon>
        <taxon>Metazoa</taxon>
        <taxon>Spiralia</taxon>
        <taxon>Lophotrochozoa</taxon>
        <taxon>Brachiopoda</taxon>
        <taxon>Linguliformea</taxon>
        <taxon>Lingulata</taxon>
        <taxon>Lingulida</taxon>
        <taxon>Linguloidea</taxon>
        <taxon>Lingulidae</taxon>
        <taxon>Lingula</taxon>
    </lineage>
</organism>
<gene>
    <name evidence="12" type="primary">LOC106158321</name>
</gene>
<feature type="repeat" description="ANK" evidence="8">
    <location>
        <begin position="1374"/>
        <end position="1406"/>
    </location>
</feature>
<feature type="repeat" description="ANK" evidence="8">
    <location>
        <begin position="1407"/>
        <end position="1439"/>
    </location>
</feature>
<name>A0A1S3HUI3_LINAN</name>
<feature type="compositionally biased region" description="Low complexity" evidence="9">
    <location>
        <begin position="1036"/>
        <end position="1047"/>
    </location>
</feature>
<dbReference type="Gene3D" id="1.25.40.20">
    <property type="entry name" value="Ankyrin repeat-containing domain"/>
    <property type="match status" value="1"/>
</dbReference>
<feature type="compositionally biased region" description="Polar residues" evidence="9">
    <location>
        <begin position="994"/>
        <end position="1005"/>
    </location>
</feature>
<evidence type="ECO:0000256" key="3">
    <source>
        <dbReference type="ARBA" id="ARBA00022553"/>
    </source>
</evidence>
<feature type="compositionally biased region" description="Polar residues" evidence="9">
    <location>
        <begin position="903"/>
        <end position="916"/>
    </location>
</feature>
<evidence type="ECO:0000256" key="2">
    <source>
        <dbReference type="ARBA" id="ARBA00022499"/>
    </source>
</evidence>
<dbReference type="GO" id="GO:0000122">
    <property type="term" value="P:negative regulation of transcription by RNA polymerase II"/>
    <property type="evidence" value="ECO:0007669"/>
    <property type="project" value="TreeGrafter"/>
</dbReference>
<evidence type="ECO:0000256" key="1">
    <source>
        <dbReference type="ARBA" id="ARBA00004123"/>
    </source>
</evidence>
<proteinExistence type="inferred from homology"/>
<dbReference type="Pfam" id="PF12796">
    <property type="entry name" value="Ank_2"/>
    <property type="match status" value="1"/>
</dbReference>
<keyword evidence="8" id="KW-0040">ANK repeat</keyword>
<feature type="region of interest" description="Disordered" evidence="9">
    <location>
        <begin position="1811"/>
        <end position="1837"/>
    </location>
</feature>
<dbReference type="SMART" id="SM00248">
    <property type="entry name" value="ANK"/>
    <property type="match status" value="3"/>
</dbReference>
<dbReference type="InterPro" id="IPR036770">
    <property type="entry name" value="Ankyrin_rpt-contain_sf"/>
</dbReference>
<dbReference type="GeneID" id="106158321"/>
<dbReference type="InterPro" id="IPR038227">
    <property type="entry name" value="PUFD_som_sf"/>
</dbReference>
<feature type="region of interest" description="Disordered" evidence="9">
    <location>
        <begin position="1305"/>
        <end position="1325"/>
    </location>
</feature>
<dbReference type="PANTHER" id="PTHR24117:SF9">
    <property type="entry name" value="BCL-6 COREPRESSOR PCGF1 BINDING DOMAIN-CONTAINING PROTEIN"/>
    <property type="match status" value="1"/>
</dbReference>
<dbReference type="RefSeq" id="XP_013389702.1">
    <property type="nucleotide sequence ID" value="XM_013534248.1"/>
</dbReference>
<feature type="compositionally biased region" description="Basic and acidic residues" evidence="9">
    <location>
        <begin position="1195"/>
        <end position="1210"/>
    </location>
</feature>
<dbReference type="InterPro" id="IPR032365">
    <property type="entry name" value="PUFD"/>
</dbReference>
<reference evidence="12" key="1">
    <citation type="submission" date="2025-08" db="UniProtKB">
        <authorList>
            <consortium name="RefSeq"/>
        </authorList>
    </citation>
    <scope>IDENTIFICATION</scope>
    <source>
        <tissue evidence="12">Gonads</tissue>
    </source>
</reference>
<feature type="compositionally biased region" description="Acidic residues" evidence="9">
    <location>
        <begin position="1821"/>
        <end position="1830"/>
    </location>
</feature>
<dbReference type="OrthoDB" id="3666223at2759"/>
<keyword evidence="5" id="KW-0832">Ubl conjugation</keyword>
<dbReference type="PROSITE" id="PS50088">
    <property type="entry name" value="ANK_REPEAT"/>
    <property type="match status" value="3"/>
</dbReference>
<feature type="compositionally biased region" description="Low complexity" evidence="9">
    <location>
        <begin position="493"/>
        <end position="511"/>
    </location>
</feature>
<feature type="compositionally biased region" description="Polar residues" evidence="9">
    <location>
        <begin position="793"/>
        <end position="807"/>
    </location>
</feature>
<feature type="region of interest" description="Disordered" evidence="9">
    <location>
        <begin position="689"/>
        <end position="759"/>
    </location>
</feature>
<feature type="compositionally biased region" description="Low complexity" evidence="9">
    <location>
        <begin position="917"/>
        <end position="969"/>
    </location>
</feature>
<dbReference type="STRING" id="7574.A0A1S3HUI3"/>
<feature type="region of interest" description="Disordered" evidence="9">
    <location>
        <begin position="793"/>
        <end position="849"/>
    </location>
</feature>
<comment type="subcellular location">
    <subcellularLocation>
        <location evidence="1">Nucleus</location>
    </subcellularLocation>
</comment>